<feature type="compositionally biased region" description="Basic and acidic residues" evidence="8">
    <location>
        <begin position="435"/>
        <end position="449"/>
    </location>
</feature>
<evidence type="ECO:0000313" key="10">
    <source>
        <dbReference type="Proteomes" id="UP000800038"/>
    </source>
</evidence>
<evidence type="ECO:0000256" key="3">
    <source>
        <dbReference type="ARBA" id="ARBA00022741"/>
    </source>
</evidence>
<evidence type="ECO:0000256" key="8">
    <source>
        <dbReference type="SAM" id="MobiDB-lite"/>
    </source>
</evidence>
<dbReference type="InterPro" id="IPR039657">
    <property type="entry name" value="Dimethylallyltransferase"/>
</dbReference>
<dbReference type="GO" id="GO:0005739">
    <property type="term" value="C:mitochondrion"/>
    <property type="evidence" value="ECO:0007669"/>
    <property type="project" value="TreeGrafter"/>
</dbReference>
<keyword evidence="5" id="KW-0963">Cytoplasm</keyword>
<dbReference type="InterPro" id="IPR030666">
    <property type="entry name" value="IPP_transferase_euk"/>
</dbReference>
<dbReference type="GO" id="GO:0052381">
    <property type="term" value="F:tRNA dimethylallyltransferase activity"/>
    <property type="evidence" value="ECO:0007669"/>
    <property type="project" value="UniProtKB-UniRule"/>
</dbReference>
<keyword evidence="10" id="KW-1185">Reference proteome</keyword>
<evidence type="ECO:0000256" key="2">
    <source>
        <dbReference type="ARBA" id="ARBA00022679"/>
    </source>
</evidence>
<comment type="similarity">
    <text evidence="1 5 7">Belongs to the IPP transferase family.</text>
</comment>
<dbReference type="InterPro" id="IPR018022">
    <property type="entry name" value="IPT"/>
</dbReference>
<protein>
    <recommendedName>
        <fullName evidence="5 6">tRNA dimethylallyltransferase</fullName>
        <ecNumber evidence="5 6">2.5.1.75</ecNumber>
    </recommendedName>
</protein>
<dbReference type="Pfam" id="PF01715">
    <property type="entry name" value="IPPT"/>
    <property type="match status" value="1"/>
</dbReference>
<feature type="region of interest" description="Disordered" evidence="8">
    <location>
        <begin position="428"/>
        <end position="449"/>
    </location>
</feature>
<evidence type="ECO:0000256" key="4">
    <source>
        <dbReference type="ARBA" id="ARBA00022840"/>
    </source>
</evidence>
<keyword evidence="3 5" id="KW-0547">Nucleotide-binding</keyword>
<dbReference type="AlphaFoldDB" id="A0A6A5SFJ4"/>
<accession>A0A6A5SFJ4</accession>
<dbReference type="Proteomes" id="UP000800038">
    <property type="component" value="Unassembled WGS sequence"/>
</dbReference>
<reference evidence="9" key="1">
    <citation type="journal article" date="2020" name="Stud. Mycol.">
        <title>101 Dothideomycetes genomes: a test case for predicting lifestyles and emergence of pathogens.</title>
        <authorList>
            <person name="Haridas S."/>
            <person name="Albert R."/>
            <person name="Binder M."/>
            <person name="Bloem J."/>
            <person name="Labutti K."/>
            <person name="Salamov A."/>
            <person name="Andreopoulos B."/>
            <person name="Baker S."/>
            <person name="Barry K."/>
            <person name="Bills G."/>
            <person name="Bluhm B."/>
            <person name="Cannon C."/>
            <person name="Castanera R."/>
            <person name="Culley D."/>
            <person name="Daum C."/>
            <person name="Ezra D."/>
            <person name="Gonzalez J."/>
            <person name="Henrissat B."/>
            <person name="Kuo A."/>
            <person name="Liang C."/>
            <person name="Lipzen A."/>
            <person name="Lutzoni F."/>
            <person name="Magnuson J."/>
            <person name="Mondo S."/>
            <person name="Nolan M."/>
            <person name="Ohm R."/>
            <person name="Pangilinan J."/>
            <person name="Park H.-J."/>
            <person name="Ramirez L."/>
            <person name="Alfaro M."/>
            <person name="Sun H."/>
            <person name="Tritt A."/>
            <person name="Yoshinaga Y."/>
            <person name="Zwiers L.-H."/>
            <person name="Turgeon B."/>
            <person name="Goodwin S."/>
            <person name="Spatafora J."/>
            <person name="Crous P."/>
            <person name="Grigoriev I."/>
        </authorList>
    </citation>
    <scope>NUCLEOTIDE SEQUENCE</scope>
    <source>
        <strain evidence="9">CBS 161.51</strain>
    </source>
</reference>
<comment type="catalytic activity">
    <reaction evidence="5 6">
        <text>adenosine(37) in tRNA + dimethylallyl diphosphate = N(6)-dimethylallyladenosine(37) in tRNA + diphosphate</text>
        <dbReference type="Rhea" id="RHEA:26482"/>
        <dbReference type="Rhea" id="RHEA-COMP:10162"/>
        <dbReference type="Rhea" id="RHEA-COMP:10375"/>
        <dbReference type="ChEBI" id="CHEBI:33019"/>
        <dbReference type="ChEBI" id="CHEBI:57623"/>
        <dbReference type="ChEBI" id="CHEBI:74411"/>
        <dbReference type="ChEBI" id="CHEBI:74415"/>
        <dbReference type="EC" id="2.5.1.75"/>
    </reaction>
</comment>
<evidence type="ECO:0000256" key="6">
    <source>
        <dbReference type="RuleBase" id="RU003783"/>
    </source>
</evidence>
<dbReference type="InterPro" id="IPR027417">
    <property type="entry name" value="P-loop_NTPase"/>
</dbReference>
<dbReference type="EC" id="2.5.1.75" evidence="5 6"/>
<evidence type="ECO:0000313" key="9">
    <source>
        <dbReference type="EMBL" id="KAF1939411.1"/>
    </source>
</evidence>
<proteinExistence type="inferred from homology"/>
<keyword evidence="4 5" id="KW-0067">ATP-binding</keyword>
<dbReference type="SUPFAM" id="SSF52540">
    <property type="entry name" value="P-loop containing nucleoside triphosphate hydrolases"/>
    <property type="match status" value="1"/>
</dbReference>
<name>A0A6A5SFJ4_9PLEO</name>
<evidence type="ECO:0000256" key="7">
    <source>
        <dbReference type="RuleBase" id="RU003785"/>
    </source>
</evidence>
<keyword evidence="2 5" id="KW-0808">Transferase</keyword>
<dbReference type="NCBIfam" id="TIGR00174">
    <property type="entry name" value="miaA"/>
    <property type="match status" value="1"/>
</dbReference>
<dbReference type="PANTHER" id="PTHR11088">
    <property type="entry name" value="TRNA DIMETHYLALLYLTRANSFERASE"/>
    <property type="match status" value="1"/>
</dbReference>
<dbReference type="EMBL" id="ML976082">
    <property type="protein sequence ID" value="KAF1939411.1"/>
    <property type="molecule type" value="Genomic_DNA"/>
</dbReference>
<gene>
    <name evidence="9" type="ORF">EJ02DRAFT_352422</name>
</gene>
<dbReference type="Gene3D" id="3.30.160.60">
    <property type="entry name" value="Classic Zinc Finger"/>
    <property type="match status" value="1"/>
</dbReference>
<comment type="function">
    <text evidence="5">Catalyzes the transfer of a dimethylallyl group onto the adenine at position 37.</text>
</comment>
<evidence type="ECO:0000256" key="1">
    <source>
        <dbReference type="ARBA" id="ARBA00005842"/>
    </source>
</evidence>
<dbReference type="Gene3D" id="3.40.50.300">
    <property type="entry name" value="P-loop containing nucleotide triphosphate hydrolases"/>
    <property type="match status" value="1"/>
</dbReference>
<keyword evidence="5 6" id="KW-0819">tRNA processing</keyword>
<dbReference type="GO" id="GO:0005524">
    <property type="term" value="F:ATP binding"/>
    <property type="evidence" value="ECO:0007669"/>
    <property type="project" value="UniProtKB-UniRule"/>
</dbReference>
<dbReference type="HAMAP" id="MF_00185">
    <property type="entry name" value="IPP_trans"/>
    <property type="match status" value="1"/>
</dbReference>
<dbReference type="PIRSF" id="PIRSF039110">
    <property type="entry name" value="IPP_transferase"/>
    <property type="match status" value="1"/>
</dbReference>
<organism evidence="9 10">
    <name type="scientific">Clathrospora elynae</name>
    <dbReference type="NCBI Taxonomy" id="706981"/>
    <lineage>
        <taxon>Eukaryota</taxon>
        <taxon>Fungi</taxon>
        <taxon>Dikarya</taxon>
        <taxon>Ascomycota</taxon>
        <taxon>Pezizomycotina</taxon>
        <taxon>Dothideomycetes</taxon>
        <taxon>Pleosporomycetidae</taxon>
        <taxon>Pleosporales</taxon>
        <taxon>Diademaceae</taxon>
        <taxon>Clathrospora</taxon>
    </lineage>
</organism>
<dbReference type="Gene3D" id="1.10.20.140">
    <property type="match status" value="1"/>
</dbReference>
<dbReference type="OrthoDB" id="775260at2759"/>
<dbReference type="GO" id="GO:0006400">
    <property type="term" value="P:tRNA modification"/>
    <property type="evidence" value="ECO:0007669"/>
    <property type="project" value="TreeGrafter"/>
</dbReference>
<dbReference type="PANTHER" id="PTHR11088:SF89">
    <property type="entry name" value="TRNA DIMETHYLALLYLTRANSFERASE"/>
    <property type="match status" value="1"/>
</dbReference>
<evidence type="ECO:0000256" key="5">
    <source>
        <dbReference type="PIRNR" id="PIRNR039110"/>
    </source>
</evidence>
<sequence>MARAPLKPLIAIVGATGTGKSDLAVEIALKFNGEIINGDAMQLYRGLPVITNKITHEETKGVPHRLLGCIALEEETWTVGKFVGEALGIIDEIRGRGKLPILVGGTHYYTQSLLFQDALADEPALNLNDSSETFPILEEPTEVLLAKLKEVDPVMADRWHPNERRKIQRSLEIYLRTGKPASQIYSEQRLKRDFSPVPADRETSGNHSGLRFQTVVFWVHAKKEVLQKRLDVRVDKMLDRGLLSEVQELSGFRQRHESCTGTSIDQSRGIWVSIGYKEFLEYQDALSDESRRASELEQLKVAAIEKTQAATRQYANRQIKWIRIKLLNAIRSAGQESNTFLVDGSDLSNWETDVVIPAISITEKFLSNQTLPAPSTLSVVAAEMLTPKREYDLGQRPDLWQKKVCETCGTVAVTENDWTLHVKSRAHRRGVGARKKQENTRELPKKDRKSIQADMVGVLEDYLENFPEDEGSK</sequence>